<proteinExistence type="predicted"/>
<evidence type="ECO:0000313" key="1">
    <source>
        <dbReference type="EMBL" id="MCL1046827.1"/>
    </source>
</evidence>
<reference evidence="1 2" key="1">
    <citation type="submission" date="2022-01" db="EMBL/GenBank/DDBJ databases">
        <title>Whole genome-based taxonomy of the Shewanellaceae.</title>
        <authorList>
            <person name="Martin-Rodriguez A.J."/>
        </authorList>
    </citation>
    <scope>NUCLEOTIDE SEQUENCE [LARGE SCALE GENOMIC DNA]</scope>
    <source>
        <strain evidence="1 2">DSM 24955</strain>
    </source>
</reference>
<comment type="caution">
    <text evidence="1">The sequence shown here is derived from an EMBL/GenBank/DDBJ whole genome shotgun (WGS) entry which is preliminary data.</text>
</comment>
<evidence type="ECO:0000313" key="2">
    <source>
        <dbReference type="Proteomes" id="UP001202134"/>
    </source>
</evidence>
<organism evidence="1 2">
    <name type="scientific">Shewanella electrodiphila</name>
    <dbReference type="NCBI Taxonomy" id="934143"/>
    <lineage>
        <taxon>Bacteria</taxon>
        <taxon>Pseudomonadati</taxon>
        <taxon>Pseudomonadota</taxon>
        <taxon>Gammaproteobacteria</taxon>
        <taxon>Alteromonadales</taxon>
        <taxon>Shewanellaceae</taxon>
        <taxon>Shewanella</taxon>
    </lineage>
</organism>
<dbReference type="Pfam" id="PF04325">
    <property type="entry name" value="DUF465"/>
    <property type="match status" value="1"/>
</dbReference>
<accession>A0ABT0KSI6</accession>
<dbReference type="EMBL" id="JAKIKU010000009">
    <property type="protein sequence ID" value="MCL1046827.1"/>
    <property type="molecule type" value="Genomic_DNA"/>
</dbReference>
<dbReference type="RefSeq" id="WP_102527273.1">
    <property type="nucleotide sequence ID" value="NZ_JAKIKU010000009.1"/>
</dbReference>
<protein>
    <submittedName>
        <fullName evidence="1">YdcH family protein</fullName>
    </submittedName>
</protein>
<dbReference type="Proteomes" id="UP001202134">
    <property type="component" value="Unassembled WGS sequence"/>
</dbReference>
<sequence length="82" mass="9539">MLGENHSLRNEFPDHLDTIAALNKSDAEFATVLQQYDKLDKQIRELELKDSPISDDSIHDLKQHRVEMKDKLYQQIMAAEKS</sequence>
<dbReference type="InterPro" id="IPR038444">
    <property type="entry name" value="DUF465_sf"/>
</dbReference>
<name>A0ABT0KSI6_9GAMM</name>
<keyword evidence="2" id="KW-1185">Reference proteome</keyword>
<dbReference type="Gene3D" id="6.10.280.50">
    <property type="match status" value="1"/>
</dbReference>
<dbReference type="InterPro" id="IPR007420">
    <property type="entry name" value="DUF465"/>
</dbReference>
<gene>
    <name evidence="1" type="ORF">L2737_16070</name>
</gene>